<comment type="function">
    <text evidence="17">Catalyzes the transfer of a methyl group from methyl-cobalamin to homocysteine, yielding enzyme-bound cob(I)alamin and methionine. Subsequently, remethylates the cofactor using methyltetrahydrofolate.</text>
</comment>
<evidence type="ECO:0000259" key="22">
    <source>
        <dbReference type="PROSITE" id="PS51332"/>
    </source>
</evidence>
<dbReference type="SUPFAM" id="SSF82282">
    <property type="entry name" value="Homocysteine S-methyltransferase"/>
    <property type="match status" value="1"/>
</dbReference>
<evidence type="ECO:0000256" key="5">
    <source>
        <dbReference type="ARBA" id="ARBA00010398"/>
    </source>
</evidence>
<dbReference type="GO" id="GO:0046872">
    <property type="term" value="F:metal ion binding"/>
    <property type="evidence" value="ECO:0007669"/>
    <property type="project" value="UniProtKB-KW"/>
</dbReference>
<dbReference type="GO" id="GO:0050667">
    <property type="term" value="P:homocysteine metabolic process"/>
    <property type="evidence" value="ECO:0007669"/>
    <property type="project" value="TreeGrafter"/>
</dbReference>
<evidence type="ECO:0000313" key="27">
    <source>
        <dbReference type="Proteomes" id="UP000095598"/>
    </source>
</evidence>
<keyword evidence="9" id="KW-0028">Amino-acid biosynthesis</keyword>
<dbReference type="InterPro" id="IPR006158">
    <property type="entry name" value="Cobalamin-bd"/>
</dbReference>
<evidence type="ECO:0000313" key="24">
    <source>
        <dbReference type="EMBL" id="CUM94156.1"/>
    </source>
</evidence>
<accession>A0A173SVZ8</accession>
<dbReference type="PROSITE" id="PS50970">
    <property type="entry name" value="HCY"/>
    <property type="match status" value="1"/>
</dbReference>
<name>A0A173SVZ8_ANAHA</name>
<reference evidence="26 27" key="1">
    <citation type="submission" date="2015-09" db="EMBL/GenBank/DDBJ databases">
        <authorList>
            <consortium name="Pathogen Informatics"/>
        </authorList>
    </citation>
    <scope>NUCLEOTIDE SEQUENCE [LARGE SCALE GENOMIC DNA]</scope>
    <source>
        <strain evidence="25 27">2789STDY5608868</strain>
        <strain evidence="24 26">2789STDY5834959</strain>
    </source>
</reference>
<evidence type="ECO:0000256" key="3">
    <source>
        <dbReference type="ARBA" id="ARBA00001956"/>
    </source>
</evidence>
<comment type="cofactor">
    <cofactor evidence="3">
        <name>methylcob(III)alamin</name>
        <dbReference type="ChEBI" id="CHEBI:28115"/>
    </cofactor>
</comment>
<dbReference type="InterPro" id="IPR000489">
    <property type="entry name" value="Pterin-binding_dom"/>
</dbReference>
<dbReference type="GO" id="GO:0032259">
    <property type="term" value="P:methylation"/>
    <property type="evidence" value="ECO:0007669"/>
    <property type="project" value="UniProtKB-KW"/>
</dbReference>
<dbReference type="InterPro" id="IPR036594">
    <property type="entry name" value="Meth_synthase_dom"/>
</dbReference>
<feature type="domain" description="Pterin-binding" evidence="21">
    <location>
        <begin position="314"/>
        <end position="569"/>
    </location>
</feature>
<evidence type="ECO:0000256" key="16">
    <source>
        <dbReference type="ARBA" id="ARBA00023285"/>
    </source>
</evidence>
<dbReference type="EC" id="2.1.1.13" evidence="6"/>
<dbReference type="NCBIfam" id="NF005719">
    <property type="entry name" value="PRK07535.1"/>
    <property type="match status" value="1"/>
</dbReference>
<dbReference type="InterPro" id="IPR036724">
    <property type="entry name" value="Cobalamin-bd_sf"/>
</dbReference>
<dbReference type="UniPathway" id="UPA00051">
    <property type="reaction ID" value="UER00081"/>
</dbReference>
<feature type="domain" description="B12-binding N-terminal" evidence="23">
    <location>
        <begin position="576"/>
        <end position="669"/>
    </location>
</feature>
<dbReference type="Gene3D" id="3.40.50.280">
    <property type="entry name" value="Cobalamin-binding domain"/>
    <property type="match status" value="1"/>
</dbReference>
<dbReference type="InterPro" id="IPR003726">
    <property type="entry name" value="HCY_dom"/>
</dbReference>
<dbReference type="InterPro" id="IPR050554">
    <property type="entry name" value="Met_Synthase/Corrinoid"/>
</dbReference>
<keyword evidence="14 19" id="KW-0862">Zinc</keyword>
<gene>
    <name evidence="24" type="primary">metH</name>
    <name evidence="25" type="ORF">ERS852425_02468</name>
    <name evidence="24" type="ORF">ERS852571_01503</name>
</gene>
<dbReference type="SUPFAM" id="SSF47644">
    <property type="entry name" value="Methionine synthase domain"/>
    <property type="match status" value="1"/>
</dbReference>
<dbReference type="SUPFAM" id="SSF52242">
    <property type="entry name" value="Cobalamin (vitamin B12)-binding domain"/>
    <property type="match status" value="1"/>
</dbReference>
<dbReference type="Gene3D" id="3.20.20.20">
    <property type="entry name" value="Dihydropteroate synthase-like"/>
    <property type="match status" value="1"/>
</dbReference>
<evidence type="ECO:0000259" key="23">
    <source>
        <dbReference type="PROSITE" id="PS51337"/>
    </source>
</evidence>
<evidence type="ECO:0000313" key="26">
    <source>
        <dbReference type="Proteomes" id="UP000095553"/>
    </source>
</evidence>
<evidence type="ECO:0000256" key="7">
    <source>
        <dbReference type="ARBA" id="ARBA00013998"/>
    </source>
</evidence>
<evidence type="ECO:0000259" key="20">
    <source>
        <dbReference type="PROSITE" id="PS50970"/>
    </source>
</evidence>
<evidence type="ECO:0000256" key="9">
    <source>
        <dbReference type="ARBA" id="ARBA00022605"/>
    </source>
</evidence>
<keyword evidence="15" id="KW-0486">Methionine biosynthesis</keyword>
<evidence type="ECO:0000313" key="25">
    <source>
        <dbReference type="EMBL" id="CUN07649.1"/>
    </source>
</evidence>
<dbReference type="PANTHER" id="PTHR45833:SF1">
    <property type="entry name" value="METHIONINE SYNTHASE"/>
    <property type="match status" value="1"/>
</dbReference>
<dbReference type="EMBL" id="CYXY01000008">
    <property type="protein sequence ID" value="CUM94156.1"/>
    <property type="molecule type" value="Genomic_DNA"/>
</dbReference>
<dbReference type="PROSITE" id="PS51337">
    <property type="entry name" value="B12_BINDING_NTER"/>
    <property type="match status" value="1"/>
</dbReference>
<feature type="binding site" evidence="19">
    <location>
        <position position="206"/>
    </location>
    <ligand>
        <name>Zn(2+)</name>
        <dbReference type="ChEBI" id="CHEBI:29105"/>
    </ligand>
</feature>
<dbReference type="Proteomes" id="UP000095553">
    <property type="component" value="Unassembled WGS sequence"/>
</dbReference>
<dbReference type="PROSITE" id="PS51332">
    <property type="entry name" value="B12_BINDING"/>
    <property type="match status" value="1"/>
</dbReference>
<dbReference type="Gene3D" id="1.10.1240.10">
    <property type="entry name" value="Methionine synthase domain"/>
    <property type="match status" value="1"/>
</dbReference>
<dbReference type="GO" id="GO:0046653">
    <property type="term" value="P:tetrahydrofolate metabolic process"/>
    <property type="evidence" value="ECO:0007669"/>
    <property type="project" value="TreeGrafter"/>
</dbReference>
<comment type="catalytic activity">
    <reaction evidence="1">
        <text>(6S)-5-methyl-5,6,7,8-tetrahydrofolate + L-homocysteine = (6S)-5,6,7,8-tetrahydrofolate + L-methionine</text>
        <dbReference type="Rhea" id="RHEA:11172"/>
        <dbReference type="ChEBI" id="CHEBI:18608"/>
        <dbReference type="ChEBI" id="CHEBI:57453"/>
        <dbReference type="ChEBI" id="CHEBI:57844"/>
        <dbReference type="ChEBI" id="CHEBI:58199"/>
        <dbReference type="EC" id="2.1.1.13"/>
    </reaction>
</comment>
<dbReference type="Gene3D" id="3.20.20.330">
    <property type="entry name" value="Homocysteine-binding-like domain"/>
    <property type="match status" value="1"/>
</dbReference>
<keyword evidence="8 19" id="KW-0489">Methyltransferase</keyword>
<feature type="domain" description="B12-binding" evidence="22">
    <location>
        <begin position="669"/>
        <end position="791"/>
    </location>
</feature>
<keyword evidence="11 19" id="KW-0808">Transferase</keyword>
<organism evidence="24 26">
    <name type="scientific">Anaerostipes hadrus</name>
    <dbReference type="NCBI Taxonomy" id="649756"/>
    <lineage>
        <taxon>Bacteria</taxon>
        <taxon>Bacillati</taxon>
        <taxon>Bacillota</taxon>
        <taxon>Clostridia</taxon>
        <taxon>Lachnospirales</taxon>
        <taxon>Lachnospiraceae</taxon>
        <taxon>Anaerostipes</taxon>
    </lineage>
</organism>
<dbReference type="SMART" id="SM01018">
    <property type="entry name" value="B12-binding_2"/>
    <property type="match status" value="1"/>
</dbReference>
<evidence type="ECO:0000256" key="10">
    <source>
        <dbReference type="ARBA" id="ARBA00022628"/>
    </source>
</evidence>
<evidence type="ECO:0000256" key="19">
    <source>
        <dbReference type="PROSITE-ProRule" id="PRU00333"/>
    </source>
</evidence>
<proteinExistence type="inferred from homology"/>
<keyword evidence="16" id="KW-0170">Cobalt</keyword>
<dbReference type="Pfam" id="PF02607">
    <property type="entry name" value="B12-binding_2"/>
    <property type="match status" value="1"/>
</dbReference>
<dbReference type="InterPro" id="IPR011005">
    <property type="entry name" value="Dihydropteroate_synth-like_sf"/>
</dbReference>
<sequence length="791" mass="86581">MLQNRLGKELLIFDGAMGTQLQNAGLSAGDIPEELNIDRPDLLRSIHKNYLKAGADFITTNTFGCNRLKMEEAKYEAKDMLLAAVENARVARTEAGREDDSYIVLDIGPIGQLLEPMGTLTFDEAYDIILEQVETVKDQVDLVLFETMSDLYEVKAGVLAVKEHTDLPVFVTMTFEQNGRTLSGNDPETFINVAEGLGVDALGVNCSLGPDELKPIIDEILEKASIPVMLQPNAGLPCLEHGETHYHVTPEEYVESMKDYMARGAAIVGGCCGTTPEFIGKLAEAAPKAVAERTVEKKTRVSSQTQTVTFGDHVIVCGERLNPTGKKKMKKALLEERYDELVVEAVKQVEAGAEVLDVNVGLPGIDEPETMKRVVRLLQEVVTLPLQIDSSEADAIENACRYYNGKPLINSVNGKDEVMEKIFPIAKKYGGVVIGLTLEDGIPLKAEERFEIAKKIVNKAAEYGIGKENIIIDCLTLTASAQQKEVKETLRAIKMVKKELGVHTVLGVSNVSFGLPNRPLLNRTFLALAMEAGLDLPIINPLDAELMGTIDAFHVLFYKDVDSQTYIKNQSKDKETKPAAAAATTNFTLKDVIIHGLKDEVEKVTKEELKDKEALTVINEVIIPALNIVGKDYETGKIFLPQLIQSAETTKKAFEVVKETFSANDGEEKGPIIIATVEGDIHDIGKNIVKVVLESYGYKIIDLGKDVKVEKVVEAYKKYKPKAIGLSALMTTTVASMERTIKALHEAGCSEPIWVGGAVVTEDIAHNIGADYYTEDAMAAVNLLENEILDL</sequence>
<protein>
    <recommendedName>
        <fullName evidence="7">Methionine synthase</fullName>
        <ecNumber evidence="6">2.1.1.13</ecNumber>
    </recommendedName>
    <alternativeName>
        <fullName evidence="18">5-methyltetrahydrofolate--homocysteine methyltransferase</fullName>
    </alternativeName>
</protein>
<dbReference type="InterPro" id="IPR017215">
    <property type="entry name" value="MetH_bac"/>
</dbReference>
<comment type="pathway">
    <text evidence="4">Amino-acid biosynthesis; L-methionine biosynthesis via de novo pathway; L-methionine from L-homocysteine (MetH route): step 1/1.</text>
</comment>
<dbReference type="GO" id="GO:0005829">
    <property type="term" value="C:cytosol"/>
    <property type="evidence" value="ECO:0007669"/>
    <property type="project" value="TreeGrafter"/>
</dbReference>
<dbReference type="AlphaFoldDB" id="A0A173SVZ8"/>
<evidence type="ECO:0000256" key="14">
    <source>
        <dbReference type="ARBA" id="ARBA00022833"/>
    </source>
</evidence>
<evidence type="ECO:0000256" key="12">
    <source>
        <dbReference type="ARBA" id="ARBA00022691"/>
    </source>
</evidence>
<keyword evidence="12" id="KW-0949">S-adenosyl-L-methionine</keyword>
<dbReference type="InterPro" id="IPR036589">
    <property type="entry name" value="HCY_dom_sf"/>
</dbReference>
<feature type="domain" description="Hcy-binding" evidence="20">
    <location>
        <begin position="1"/>
        <end position="286"/>
    </location>
</feature>
<dbReference type="Pfam" id="PF00809">
    <property type="entry name" value="Pterin_bind"/>
    <property type="match status" value="1"/>
</dbReference>
<dbReference type="EMBL" id="CYXT01000020">
    <property type="protein sequence ID" value="CUN07649.1"/>
    <property type="molecule type" value="Genomic_DNA"/>
</dbReference>
<feature type="binding site" evidence="19">
    <location>
        <position position="271"/>
    </location>
    <ligand>
        <name>Zn(2+)</name>
        <dbReference type="ChEBI" id="CHEBI:29105"/>
    </ligand>
</feature>
<dbReference type="PANTHER" id="PTHR45833">
    <property type="entry name" value="METHIONINE SYNTHASE"/>
    <property type="match status" value="1"/>
</dbReference>
<evidence type="ECO:0000256" key="18">
    <source>
        <dbReference type="ARBA" id="ARBA00031040"/>
    </source>
</evidence>
<evidence type="ECO:0000256" key="6">
    <source>
        <dbReference type="ARBA" id="ARBA00012032"/>
    </source>
</evidence>
<comment type="cofactor">
    <cofactor evidence="2 19">
        <name>Zn(2+)</name>
        <dbReference type="ChEBI" id="CHEBI:29105"/>
    </cofactor>
</comment>
<dbReference type="CDD" id="cd02070">
    <property type="entry name" value="corrinoid_protein_B12-BD"/>
    <property type="match status" value="1"/>
</dbReference>
<dbReference type="GO" id="GO:0031419">
    <property type="term" value="F:cobalamin binding"/>
    <property type="evidence" value="ECO:0007669"/>
    <property type="project" value="UniProtKB-KW"/>
</dbReference>
<keyword evidence="13 19" id="KW-0479">Metal-binding</keyword>
<keyword evidence="10" id="KW-0846">Cobalamin</keyword>
<evidence type="ECO:0000256" key="8">
    <source>
        <dbReference type="ARBA" id="ARBA00022603"/>
    </source>
</evidence>
<dbReference type="Pfam" id="PF02574">
    <property type="entry name" value="S-methyl_trans"/>
    <property type="match status" value="1"/>
</dbReference>
<evidence type="ECO:0000256" key="11">
    <source>
        <dbReference type="ARBA" id="ARBA00022679"/>
    </source>
</evidence>
<evidence type="ECO:0000256" key="13">
    <source>
        <dbReference type="ARBA" id="ARBA00022723"/>
    </source>
</evidence>
<evidence type="ECO:0000256" key="15">
    <source>
        <dbReference type="ARBA" id="ARBA00023167"/>
    </source>
</evidence>
<dbReference type="Proteomes" id="UP000095598">
    <property type="component" value="Unassembled WGS sequence"/>
</dbReference>
<dbReference type="PROSITE" id="PS50972">
    <property type="entry name" value="PTERIN_BINDING"/>
    <property type="match status" value="1"/>
</dbReference>
<comment type="similarity">
    <text evidence="5">Belongs to the vitamin-B12 dependent methionine synthase family.</text>
</comment>
<evidence type="ECO:0000256" key="17">
    <source>
        <dbReference type="ARBA" id="ARBA00025552"/>
    </source>
</evidence>
<evidence type="ECO:0000256" key="4">
    <source>
        <dbReference type="ARBA" id="ARBA00005178"/>
    </source>
</evidence>
<dbReference type="Pfam" id="PF02310">
    <property type="entry name" value="B12-binding"/>
    <property type="match status" value="1"/>
</dbReference>
<evidence type="ECO:0000256" key="1">
    <source>
        <dbReference type="ARBA" id="ARBA00001700"/>
    </source>
</evidence>
<evidence type="ECO:0000256" key="2">
    <source>
        <dbReference type="ARBA" id="ARBA00001947"/>
    </source>
</evidence>
<dbReference type="RefSeq" id="WP_055072807.1">
    <property type="nucleotide sequence ID" value="NZ_CP143954.1"/>
</dbReference>
<feature type="binding site" evidence="19">
    <location>
        <position position="272"/>
    </location>
    <ligand>
        <name>Zn(2+)</name>
        <dbReference type="ChEBI" id="CHEBI:29105"/>
    </ligand>
</feature>
<dbReference type="SUPFAM" id="SSF51717">
    <property type="entry name" value="Dihydropteroate synthetase-like"/>
    <property type="match status" value="1"/>
</dbReference>
<evidence type="ECO:0000259" key="21">
    <source>
        <dbReference type="PROSITE" id="PS50972"/>
    </source>
</evidence>
<dbReference type="InterPro" id="IPR003759">
    <property type="entry name" value="Cbl-bd_cap"/>
</dbReference>
<dbReference type="GO" id="GO:0008705">
    <property type="term" value="F:methionine synthase activity"/>
    <property type="evidence" value="ECO:0007669"/>
    <property type="project" value="UniProtKB-EC"/>
</dbReference>
<dbReference type="PIRSF" id="PIRSF037472">
    <property type="entry name" value="DHPS_mtfrase"/>
    <property type="match status" value="1"/>
</dbReference>